<proteinExistence type="inferred from homology"/>
<keyword evidence="10" id="KW-1185">Reference proteome</keyword>
<dbReference type="HAMAP" id="MF_01217">
    <property type="entry name" value="Acyl_carrier"/>
    <property type="match status" value="1"/>
</dbReference>
<accession>A0A7G5FE96</accession>
<keyword evidence="7" id="KW-0963">Cytoplasm</keyword>
<evidence type="ECO:0000256" key="1">
    <source>
        <dbReference type="ARBA" id="ARBA00022450"/>
    </source>
</evidence>
<dbReference type="NCBIfam" id="NF002150">
    <property type="entry name" value="PRK00982.1-4"/>
    <property type="match status" value="1"/>
</dbReference>
<dbReference type="PANTHER" id="PTHR20863:SF76">
    <property type="entry name" value="CARRIER DOMAIN-CONTAINING PROTEIN"/>
    <property type="match status" value="1"/>
</dbReference>
<evidence type="ECO:0000256" key="4">
    <source>
        <dbReference type="ARBA" id="ARBA00022832"/>
    </source>
</evidence>
<dbReference type="InterPro" id="IPR009081">
    <property type="entry name" value="PP-bd_ACP"/>
</dbReference>
<dbReference type="UniPathway" id="UPA00094"/>
<evidence type="ECO:0000313" key="9">
    <source>
        <dbReference type="EMBL" id="QMV84937.1"/>
    </source>
</evidence>
<evidence type="ECO:0000256" key="7">
    <source>
        <dbReference type="HAMAP-Rule" id="MF_01217"/>
    </source>
</evidence>
<dbReference type="RefSeq" id="WP_182385744.1">
    <property type="nucleotide sequence ID" value="NZ_CP059833.1"/>
</dbReference>
<dbReference type="AlphaFoldDB" id="A0A7G5FE96"/>
<dbReference type="EMBL" id="CP059833">
    <property type="protein sequence ID" value="QMV84937.1"/>
    <property type="molecule type" value="Genomic_DNA"/>
</dbReference>
<comment type="PTM">
    <text evidence="7">4'-phosphopantetheine is transferred from CoA to a specific serine of apo-ACP by AcpS. This modification is essential for activity because fatty acids are bound in thioester linkage to the sulfhydryl of the prosthetic group.</text>
</comment>
<gene>
    <name evidence="7" type="primary">acpP</name>
    <name evidence="9" type="ORF">HW450_11475</name>
</gene>
<dbReference type="GO" id="GO:0016020">
    <property type="term" value="C:membrane"/>
    <property type="evidence" value="ECO:0007669"/>
    <property type="project" value="GOC"/>
</dbReference>
<name>A0A7G5FE96_9CORY</name>
<dbReference type="GO" id="GO:0009245">
    <property type="term" value="P:lipid A biosynthetic process"/>
    <property type="evidence" value="ECO:0007669"/>
    <property type="project" value="TreeGrafter"/>
</dbReference>
<dbReference type="Pfam" id="PF00550">
    <property type="entry name" value="PP-binding"/>
    <property type="match status" value="1"/>
</dbReference>
<reference evidence="9 10" key="1">
    <citation type="submission" date="2020-07" db="EMBL/GenBank/DDBJ databases">
        <title>non toxigenic Corynebacterium sp. nov from a clinical source.</title>
        <authorList>
            <person name="Bernier A.-M."/>
            <person name="Bernard K."/>
        </authorList>
    </citation>
    <scope>NUCLEOTIDE SEQUENCE [LARGE SCALE GENOMIC DNA]</scope>
    <source>
        <strain evidence="10">NML 93-0612</strain>
    </source>
</reference>
<keyword evidence="3 7" id="KW-0597">Phosphoprotein</keyword>
<keyword evidence="2 7" id="KW-0444">Lipid biosynthesis</keyword>
<comment type="similarity">
    <text evidence="7">Belongs to the acyl carrier protein (ACP) family.</text>
</comment>
<dbReference type="Proteomes" id="UP000515570">
    <property type="component" value="Chromosome"/>
</dbReference>
<dbReference type="GO" id="GO:0000035">
    <property type="term" value="F:acyl binding"/>
    <property type="evidence" value="ECO:0007669"/>
    <property type="project" value="TreeGrafter"/>
</dbReference>
<evidence type="ECO:0000256" key="3">
    <source>
        <dbReference type="ARBA" id="ARBA00022553"/>
    </source>
</evidence>
<dbReference type="InterPro" id="IPR003231">
    <property type="entry name" value="ACP"/>
</dbReference>
<dbReference type="PROSITE" id="PS50075">
    <property type="entry name" value="CARRIER"/>
    <property type="match status" value="1"/>
</dbReference>
<evidence type="ECO:0000256" key="2">
    <source>
        <dbReference type="ARBA" id="ARBA00022516"/>
    </source>
</evidence>
<sequence>MSDSQSTFTTLRNIIVESTGYDPDDVSLESNIVSDLAVDSLSIVEIAVRAEDAFGVYIGDKDAAGFTTVGDFVTFIDEHRES</sequence>
<dbReference type="SUPFAM" id="SSF47336">
    <property type="entry name" value="ACP-like"/>
    <property type="match status" value="1"/>
</dbReference>
<dbReference type="GO" id="GO:0005829">
    <property type="term" value="C:cytosol"/>
    <property type="evidence" value="ECO:0007669"/>
    <property type="project" value="TreeGrafter"/>
</dbReference>
<evidence type="ECO:0000256" key="6">
    <source>
        <dbReference type="ARBA" id="ARBA00023160"/>
    </source>
</evidence>
<feature type="domain" description="Carrier" evidence="8">
    <location>
        <begin position="5"/>
        <end position="80"/>
    </location>
</feature>
<dbReference type="InterPro" id="IPR036736">
    <property type="entry name" value="ACP-like_sf"/>
</dbReference>
<keyword evidence="5 7" id="KW-0443">Lipid metabolism</keyword>
<evidence type="ECO:0000259" key="8">
    <source>
        <dbReference type="PROSITE" id="PS50075"/>
    </source>
</evidence>
<comment type="pathway">
    <text evidence="7">Lipid metabolism; fatty acid biosynthesis.</text>
</comment>
<evidence type="ECO:0000313" key="10">
    <source>
        <dbReference type="Proteomes" id="UP000515570"/>
    </source>
</evidence>
<dbReference type="GO" id="GO:0000036">
    <property type="term" value="F:acyl carrier activity"/>
    <property type="evidence" value="ECO:0007669"/>
    <property type="project" value="UniProtKB-UniRule"/>
</dbReference>
<comment type="function">
    <text evidence="7">Carrier of the growing fatty acid chain in fatty acid biosynthesis.</text>
</comment>
<comment type="subcellular location">
    <subcellularLocation>
        <location evidence="7">Cytoplasm</location>
    </subcellularLocation>
</comment>
<keyword evidence="4 7" id="KW-0276">Fatty acid metabolism</keyword>
<keyword evidence="6 7" id="KW-0275">Fatty acid biosynthesis</keyword>
<dbReference type="Gene3D" id="1.10.1200.10">
    <property type="entry name" value="ACP-like"/>
    <property type="match status" value="1"/>
</dbReference>
<protein>
    <recommendedName>
        <fullName evidence="7">Acyl carrier protein</fullName>
        <shortName evidence="7">ACP</shortName>
    </recommendedName>
</protein>
<keyword evidence="1 7" id="KW-0596">Phosphopantetheine</keyword>
<evidence type="ECO:0000256" key="5">
    <source>
        <dbReference type="ARBA" id="ARBA00023098"/>
    </source>
</evidence>
<dbReference type="PANTHER" id="PTHR20863">
    <property type="entry name" value="ACYL CARRIER PROTEIN"/>
    <property type="match status" value="1"/>
</dbReference>
<organism evidence="9 10">
    <name type="scientific">Corynebacterium hindlerae</name>
    <dbReference type="NCBI Taxonomy" id="699041"/>
    <lineage>
        <taxon>Bacteria</taxon>
        <taxon>Bacillati</taxon>
        <taxon>Actinomycetota</taxon>
        <taxon>Actinomycetes</taxon>
        <taxon>Mycobacteriales</taxon>
        <taxon>Corynebacteriaceae</taxon>
        <taxon>Corynebacterium</taxon>
    </lineage>
</organism>
<feature type="modified residue" description="O-(pantetheine 4'-phosphoryl)serine" evidence="7">
    <location>
        <position position="40"/>
    </location>
</feature>